<dbReference type="Pfam" id="PF13578">
    <property type="entry name" value="Methyltransf_24"/>
    <property type="match status" value="1"/>
</dbReference>
<keyword evidence="2" id="KW-1185">Reference proteome</keyword>
<name>H8FWX5_MAGML</name>
<dbReference type="Proteomes" id="UP000004169">
    <property type="component" value="Unassembled WGS sequence"/>
</dbReference>
<comment type="caution">
    <text evidence="1">The sequence shown here is derived from an EMBL/GenBank/DDBJ whole genome shotgun (WGS) entry which is preliminary data.</text>
</comment>
<evidence type="ECO:0000313" key="1">
    <source>
        <dbReference type="EMBL" id="CCG42863.1"/>
    </source>
</evidence>
<dbReference type="eggNOG" id="COG4122">
    <property type="taxonomic scope" value="Bacteria"/>
</dbReference>
<evidence type="ECO:0008006" key="3">
    <source>
        <dbReference type="Google" id="ProtNLM"/>
    </source>
</evidence>
<gene>
    <name evidence="1" type="ORF">PHAMO_50008</name>
</gene>
<dbReference type="STRING" id="1150626.PHAMO_50008"/>
<protein>
    <recommendedName>
        <fullName evidence="3">Class I SAM-dependent methyltransferase</fullName>
    </recommendedName>
</protein>
<dbReference type="EMBL" id="CAHP01000045">
    <property type="protein sequence ID" value="CCG42863.1"/>
    <property type="molecule type" value="Genomic_DNA"/>
</dbReference>
<dbReference type="Gene3D" id="3.40.50.150">
    <property type="entry name" value="Vaccinia Virus protein VP39"/>
    <property type="match status" value="1"/>
</dbReference>
<dbReference type="InterPro" id="IPR029063">
    <property type="entry name" value="SAM-dependent_MTases_sf"/>
</dbReference>
<accession>H8FWX5</accession>
<proteinExistence type="predicted"/>
<sequence length="188" mass="20920">MLLAAVRRSGETIRAFDVFENQSANVDASGKGSRGIFEAAIARWYNPADFVVTQVDSLEMRGAATGRYLPNPVRLFSVDGGHTRVHAWNDLMIANDVMVSGGVVILDDFFAVLWPGVTEGFFEFMRAPRVKIAPLCFFENKLYMTTATEQPDMLARLRLKLEAAIGDEIHNGLWKYVELAGYTVLVRA</sequence>
<reference evidence="1 2" key="1">
    <citation type="journal article" date="2012" name="J. Bacteriol.">
        <title>Draft Genome Sequence of the Purple Photosynthetic Bacterium Phaeospirillum molischianum DSM120, a Particularly Versatile Bacterium.</title>
        <authorList>
            <person name="Duquesne K."/>
            <person name="Prima V."/>
            <person name="Ji B."/>
            <person name="Rouy Z."/>
            <person name="Medigue C."/>
            <person name="Talla E."/>
            <person name="Sturgis J.N."/>
        </authorList>
    </citation>
    <scope>NUCLEOTIDE SEQUENCE [LARGE SCALE GENOMIC DNA]</scope>
    <source>
        <strain evidence="2">DSM120</strain>
    </source>
</reference>
<organism evidence="1 2">
    <name type="scientific">Magnetospirillum molischianum DSM 120</name>
    <dbReference type="NCBI Taxonomy" id="1150626"/>
    <lineage>
        <taxon>Bacteria</taxon>
        <taxon>Pseudomonadati</taxon>
        <taxon>Pseudomonadota</taxon>
        <taxon>Alphaproteobacteria</taxon>
        <taxon>Rhodospirillales</taxon>
        <taxon>Rhodospirillaceae</taxon>
        <taxon>Magnetospirillum</taxon>
    </lineage>
</organism>
<evidence type="ECO:0000313" key="2">
    <source>
        <dbReference type="Proteomes" id="UP000004169"/>
    </source>
</evidence>
<dbReference type="AlphaFoldDB" id="H8FWX5"/>